<gene>
    <name evidence="2" type="ORF">CO077_00005</name>
</gene>
<dbReference type="AlphaFoldDB" id="A0A2M8DNT6"/>
<sequence length="213" mass="25334">MGDTVGRQFSISKFQKEVIIGCLLGDGRLECRSIEGSARLRIHHGWKQKELVFWKYKTLKNLVSSPPRKIVCWENPKNKEDYYSWYFHTLTIPELREFYERFYSNGRKTLPQDISDLLTPVSLAVWIMDDGCCNEGSVILNTQHLTLKENKILEKTLKRKFDLNSGINKDRNHWRLRFFKSEFRKLKNLIKQFVIPSMRYKIVPVETESERTR</sequence>
<evidence type="ECO:0000259" key="1">
    <source>
        <dbReference type="Pfam" id="PF03161"/>
    </source>
</evidence>
<dbReference type="Gene3D" id="3.10.28.10">
    <property type="entry name" value="Homing endonucleases"/>
    <property type="match status" value="2"/>
</dbReference>
<dbReference type="SUPFAM" id="SSF55608">
    <property type="entry name" value="Homing endonucleases"/>
    <property type="match status" value="1"/>
</dbReference>
<evidence type="ECO:0000313" key="3">
    <source>
        <dbReference type="Proteomes" id="UP000228875"/>
    </source>
</evidence>
<name>A0A2M8DNT6_9BACT</name>
<dbReference type="Proteomes" id="UP000228875">
    <property type="component" value="Unassembled WGS sequence"/>
</dbReference>
<proteinExistence type="predicted"/>
<evidence type="ECO:0000313" key="2">
    <source>
        <dbReference type="EMBL" id="PJB99760.1"/>
    </source>
</evidence>
<dbReference type="GO" id="GO:0004519">
    <property type="term" value="F:endonuclease activity"/>
    <property type="evidence" value="ECO:0007669"/>
    <property type="project" value="InterPro"/>
</dbReference>
<dbReference type="Pfam" id="PF03161">
    <property type="entry name" value="LAGLIDADG_2"/>
    <property type="match status" value="1"/>
</dbReference>
<accession>A0A2M8DNT6</accession>
<comment type="caution">
    <text evidence="2">The sequence shown here is derived from an EMBL/GenBank/DDBJ whole genome shotgun (WGS) entry which is preliminary data.</text>
</comment>
<reference evidence="3" key="1">
    <citation type="submission" date="2017-09" db="EMBL/GenBank/DDBJ databases">
        <title>Depth-based differentiation of microbial function through sediment-hosted aquifers and enrichment of novel symbionts in the deep terrestrial subsurface.</title>
        <authorList>
            <person name="Probst A.J."/>
            <person name="Ladd B."/>
            <person name="Jarett J.K."/>
            <person name="Geller-Mcgrath D.E."/>
            <person name="Sieber C.M.K."/>
            <person name="Emerson J.B."/>
            <person name="Anantharaman K."/>
            <person name="Thomas B.C."/>
            <person name="Malmstrom R."/>
            <person name="Stieglmeier M."/>
            <person name="Klingl A."/>
            <person name="Woyke T."/>
            <person name="Ryan C.M."/>
            <person name="Banfield J.F."/>
        </authorList>
    </citation>
    <scope>NUCLEOTIDE SEQUENCE [LARGE SCALE GENOMIC DNA]</scope>
</reference>
<protein>
    <recommendedName>
        <fullName evidence="1">Homing endonuclease LAGLIDADG domain-containing protein</fullName>
    </recommendedName>
</protein>
<feature type="domain" description="Homing endonuclease LAGLIDADG" evidence="1">
    <location>
        <begin position="16"/>
        <end position="186"/>
    </location>
</feature>
<organism evidence="2 3">
    <name type="scientific">Candidatus Nealsonbacteria bacterium CG_4_9_14_0_8_um_filter_35_12</name>
    <dbReference type="NCBI Taxonomy" id="1974692"/>
    <lineage>
        <taxon>Bacteria</taxon>
        <taxon>Candidatus Nealsoniibacteriota</taxon>
    </lineage>
</organism>
<dbReference type="InterPro" id="IPR027434">
    <property type="entry name" value="Homing_endonucl"/>
</dbReference>
<dbReference type="EMBL" id="PFTB01000001">
    <property type="protein sequence ID" value="PJB99760.1"/>
    <property type="molecule type" value="Genomic_DNA"/>
</dbReference>
<dbReference type="InterPro" id="IPR004860">
    <property type="entry name" value="LAGLIDADG_dom"/>
</dbReference>